<keyword evidence="3" id="KW-1185">Reference proteome</keyword>
<gene>
    <name evidence="2" type="ORF">G6F50_015867</name>
</gene>
<accession>A0A9P7C308</accession>
<dbReference type="EMBL" id="JAANIU010009256">
    <property type="protein sequence ID" value="KAG1533462.1"/>
    <property type="molecule type" value="Genomic_DNA"/>
</dbReference>
<dbReference type="AlphaFoldDB" id="A0A9P7C308"/>
<sequence>MVERPVLLPQDDDMPHVVKRTGLAVWGNRQRARDGRRRIRGMGQARFFSHDSINTANNVRILSAAGTAVLMMCGQSLKTRSPSLARGFGGARRMPSGMVGDADQAEGGT</sequence>
<protein>
    <submittedName>
        <fullName evidence="2">Uncharacterized protein</fullName>
    </submittedName>
</protein>
<organism evidence="2 3">
    <name type="scientific">Rhizopus delemar</name>
    <dbReference type="NCBI Taxonomy" id="936053"/>
    <lineage>
        <taxon>Eukaryota</taxon>
        <taxon>Fungi</taxon>
        <taxon>Fungi incertae sedis</taxon>
        <taxon>Mucoromycota</taxon>
        <taxon>Mucoromycotina</taxon>
        <taxon>Mucoromycetes</taxon>
        <taxon>Mucorales</taxon>
        <taxon>Mucorineae</taxon>
        <taxon>Rhizopodaceae</taxon>
        <taxon>Rhizopus</taxon>
    </lineage>
</organism>
<feature type="region of interest" description="Disordered" evidence="1">
    <location>
        <begin position="81"/>
        <end position="109"/>
    </location>
</feature>
<name>A0A9P7C308_9FUNG</name>
<evidence type="ECO:0000256" key="1">
    <source>
        <dbReference type="SAM" id="MobiDB-lite"/>
    </source>
</evidence>
<evidence type="ECO:0000313" key="3">
    <source>
        <dbReference type="Proteomes" id="UP000740926"/>
    </source>
</evidence>
<comment type="caution">
    <text evidence="2">The sequence shown here is derived from an EMBL/GenBank/DDBJ whole genome shotgun (WGS) entry which is preliminary data.</text>
</comment>
<evidence type="ECO:0000313" key="2">
    <source>
        <dbReference type="EMBL" id="KAG1533462.1"/>
    </source>
</evidence>
<reference evidence="2 3" key="1">
    <citation type="journal article" date="2020" name="Microb. Genom.">
        <title>Genetic diversity of clinical and environmental Mucorales isolates obtained from an investigation of mucormycosis cases among solid organ transplant recipients.</title>
        <authorList>
            <person name="Nguyen M.H."/>
            <person name="Kaul D."/>
            <person name="Muto C."/>
            <person name="Cheng S.J."/>
            <person name="Richter R.A."/>
            <person name="Bruno V.M."/>
            <person name="Liu G."/>
            <person name="Beyhan S."/>
            <person name="Sundermann A.J."/>
            <person name="Mounaud S."/>
            <person name="Pasculle A.W."/>
            <person name="Nierman W.C."/>
            <person name="Driscoll E."/>
            <person name="Cumbie R."/>
            <person name="Clancy C.J."/>
            <person name="Dupont C.L."/>
        </authorList>
    </citation>
    <scope>NUCLEOTIDE SEQUENCE [LARGE SCALE GENOMIC DNA]</scope>
    <source>
        <strain evidence="2 3">GL24</strain>
    </source>
</reference>
<proteinExistence type="predicted"/>
<dbReference type="Proteomes" id="UP000740926">
    <property type="component" value="Unassembled WGS sequence"/>
</dbReference>